<feature type="compositionally biased region" description="Gly residues" evidence="11">
    <location>
        <begin position="1181"/>
        <end position="1191"/>
    </location>
</feature>
<dbReference type="SMART" id="SM00028">
    <property type="entry name" value="TPR"/>
    <property type="match status" value="10"/>
</dbReference>
<dbReference type="Pfam" id="PF13374">
    <property type="entry name" value="TPR_10"/>
    <property type="match status" value="1"/>
</dbReference>
<accession>A0A8D0L9T4</accession>
<dbReference type="GO" id="GO:0000993">
    <property type="term" value="F:RNA polymerase II complex binding"/>
    <property type="evidence" value="ECO:0007669"/>
    <property type="project" value="TreeGrafter"/>
</dbReference>
<dbReference type="Pfam" id="PF14559">
    <property type="entry name" value="TPR_19"/>
    <property type="match status" value="2"/>
</dbReference>
<feature type="repeat" description="TPR" evidence="9">
    <location>
        <begin position="497"/>
        <end position="530"/>
    </location>
</feature>
<keyword evidence="5" id="KW-0804">Transcription</keyword>
<dbReference type="PANTHER" id="PTHR14027:SF2">
    <property type="entry name" value="RNA POLYMERASE-ASSOCIATED PROTEIN CTR9 HOMOLOG"/>
    <property type="match status" value="1"/>
</dbReference>
<dbReference type="GO" id="GO:0000122">
    <property type="term" value="P:negative regulation of transcription by RNA polymerase II"/>
    <property type="evidence" value="ECO:0007669"/>
    <property type="project" value="Ensembl"/>
</dbReference>
<dbReference type="GO" id="GO:0071222">
    <property type="term" value="P:cellular response to lipopolysaccharide"/>
    <property type="evidence" value="ECO:0007669"/>
    <property type="project" value="Ensembl"/>
</dbReference>
<feature type="repeat" description="TPR" evidence="9">
    <location>
        <begin position="531"/>
        <end position="564"/>
    </location>
</feature>
<dbReference type="OMA" id="EHWLTIA"/>
<feature type="region of interest" description="Disordered" evidence="11">
    <location>
        <begin position="895"/>
        <end position="1191"/>
    </location>
</feature>
<dbReference type="GO" id="GO:0007259">
    <property type="term" value="P:cell surface receptor signaling pathway via JAK-STAT"/>
    <property type="evidence" value="ECO:0007669"/>
    <property type="project" value="Ensembl"/>
</dbReference>
<dbReference type="Pfam" id="PF13432">
    <property type="entry name" value="TPR_16"/>
    <property type="match status" value="1"/>
</dbReference>
<dbReference type="GO" id="GO:0001711">
    <property type="term" value="P:endodermal cell fate commitment"/>
    <property type="evidence" value="ECO:0007669"/>
    <property type="project" value="Ensembl"/>
</dbReference>
<dbReference type="GO" id="GO:0070102">
    <property type="term" value="P:interleukin-6-mediated signaling pathway"/>
    <property type="evidence" value="ECO:0007669"/>
    <property type="project" value="Ensembl"/>
</dbReference>
<proteinExistence type="predicted"/>
<feature type="repeat" description="TPR" evidence="9">
    <location>
        <begin position="341"/>
        <end position="374"/>
    </location>
</feature>
<name>A0A8D0L9T4_SPHPU</name>
<evidence type="ECO:0000256" key="2">
    <source>
        <dbReference type="ARBA" id="ARBA00022737"/>
    </source>
</evidence>
<dbReference type="GO" id="GO:0045638">
    <property type="term" value="P:negative regulation of myeloid cell differentiation"/>
    <property type="evidence" value="ECO:0007669"/>
    <property type="project" value="Ensembl"/>
</dbReference>
<dbReference type="InterPro" id="IPR019734">
    <property type="entry name" value="TPR_rpt"/>
</dbReference>
<dbReference type="SUPFAM" id="SSF81901">
    <property type="entry name" value="HCP-like"/>
    <property type="match status" value="1"/>
</dbReference>
<feature type="coiled-coil region" evidence="10">
    <location>
        <begin position="828"/>
        <end position="885"/>
    </location>
</feature>
<dbReference type="PROSITE" id="PS50005">
    <property type="entry name" value="TPR"/>
    <property type="match status" value="4"/>
</dbReference>
<evidence type="ECO:0000256" key="7">
    <source>
        <dbReference type="ARBA" id="ARBA00069572"/>
    </source>
</evidence>
<dbReference type="Ensembl" id="ENSSPUT00000019265.1">
    <property type="protein sequence ID" value="ENSSPUP00000018087.1"/>
    <property type="gene ID" value="ENSSPUG00000013964.1"/>
</dbReference>
<feature type="compositionally biased region" description="Basic and acidic residues" evidence="11">
    <location>
        <begin position="1146"/>
        <end position="1157"/>
    </location>
</feature>
<evidence type="ECO:0000256" key="11">
    <source>
        <dbReference type="SAM" id="MobiDB-lite"/>
    </source>
</evidence>
<dbReference type="InterPro" id="IPR011990">
    <property type="entry name" value="TPR-like_helical_dom_sf"/>
</dbReference>
<protein>
    <recommendedName>
        <fullName evidence="7">RNA polymerase-associated protein CTR9 homolog</fullName>
    </recommendedName>
    <alternativeName>
        <fullName evidence="8">SH2 domain-binding protein 1</fullName>
    </alternativeName>
</protein>
<dbReference type="GO" id="GO:0045944">
    <property type="term" value="P:positive regulation of transcription by RNA polymerase II"/>
    <property type="evidence" value="ECO:0007669"/>
    <property type="project" value="Ensembl"/>
</dbReference>
<keyword evidence="10" id="KW-0175">Coiled coil</keyword>
<dbReference type="GO" id="GO:0000791">
    <property type="term" value="C:euchromatin"/>
    <property type="evidence" value="ECO:0007669"/>
    <property type="project" value="Ensembl"/>
</dbReference>
<reference evidence="12" key="2">
    <citation type="submission" date="2025-09" db="UniProtKB">
        <authorList>
            <consortium name="Ensembl"/>
        </authorList>
    </citation>
    <scope>IDENTIFICATION</scope>
</reference>
<evidence type="ECO:0000313" key="13">
    <source>
        <dbReference type="Proteomes" id="UP000694392"/>
    </source>
</evidence>
<dbReference type="GO" id="GO:0016607">
    <property type="term" value="C:nuclear speck"/>
    <property type="evidence" value="ECO:0007669"/>
    <property type="project" value="UniProtKB-SubCell"/>
</dbReference>
<dbReference type="SUPFAM" id="SSF48452">
    <property type="entry name" value="TPR-like"/>
    <property type="match status" value="3"/>
</dbReference>
<dbReference type="Pfam" id="PF13181">
    <property type="entry name" value="TPR_8"/>
    <property type="match status" value="2"/>
</dbReference>
<feature type="compositionally biased region" description="Basic and acidic residues" evidence="11">
    <location>
        <begin position="1020"/>
        <end position="1030"/>
    </location>
</feature>
<evidence type="ECO:0000256" key="8">
    <source>
        <dbReference type="ARBA" id="ARBA00077878"/>
    </source>
</evidence>
<feature type="compositionally biased region" description="Acidic residues" evidence="11">
    <location>
        <begin position="915"/>
        <end position="927"/>
    </location>
</feature>
<dbReference type="FunFam" id="1.25.40.10:FF:001026">
    <property type="entry name" value="CTR9 homolog, Paf1/RNA polymerase II complex component"/>
    <property type="match status" value="1"/>
</dbReference>
<dbReference type="GO" id="GO:0006368">
    <property type="term" value="P:transcription elongation by RNA polymerase II"/>
    <property type="evidence" value="ECO:0007669"/>
    <property type="project" value="Ensembl"/>
</dbReference>
<dbReference type="GO" id="GO:0016593">
    <property type="term" value="C:Cdc73/Paf1 complex"/>
    <property type="evidence" value="ECO:0007669"/>
    <property type="project" value="Ensembl"/>
</dbReference>
<dbReference type="Proteomes" id="UP000694392">
    <property type="component" value="Unplaced"/>
</dbReference>
<dbReference type="InterPro" id="IPR031101">
    <property type="entry name" value="Ctr9"/>
</dbReference>
<evidence type="ECO:0000256" key="3">
    <source>
        <dbReference type="ARBA" id="ARBA00022803"/>
    </source>
</evidence>
<feature type="compositionally biased region" description="Low complexity" evidence="11">
    <location>
        <begin position="1100"/>
        <end position="1128"/>
    </location>
</feature>
<sequence>MSRGSIEIPLRDTDEVIQLDFDQLPEGDEVISILKQEHTQLHIWIALALEYYKQGKTEDFVKLLEAARIDGNLDYRDHEKDQMTCLDTLAAYYVQQARKEKNKDNKKELITQATLLYTMADKIIMYDQNHLLGRACFCLLEGDKMDQADAQFHFVLNQSPNNIPALLGKACISFNKKDYRGALAYYNKALRTNPGCPAEVRLGMGHCFVKLNKLEKARLAFSRALELNSKCVGALVGLAVLELNNKEADSIKNGVQLLSRAYTIDPSNPMVLNHLANHFFFKKDYGKVQHLALHAFHNTEVEAMQAESCYQLARSFHVQEDYDQAFQYYYQATQFASSSFVLPFFGLGQMYIYRGDKENASQCFEKVLKAYPNNYETMKILGSLYAASEDQEKRDIAKGHLKKVTEQYPDDVEAWIELAQILEQTDIQGALSAYGTATRILQEKVQADVPPEILNNVGALHFRLGNLGEAKKYFLASLDRAKAEAEHDEHYYNAISVTTSYNLARLYEAMCEFHEAEKLYKNILREHPNYVDCYLRLGAMARDKGNFYEASDWFKEALQINQDHPDAWSLIGNLHLAKQEWGPGQKKFERILKQPSTQNDTYSMLALGNVWLQTLHQPTRDREKEKRHQDRALAIYKQVLRNDPKNLYAANGIGAVLAHKGYFREARDVFAQVREATADISDVWLNLAHIYVEQKQYISAVQMYENCLRKFYKHQNTEVLLYLARALFKCGKLQECKQTLLKARHVAPSDTVLMFNVALVLQRLATSVLKDEKSNLKEVLNAVKELELAHRYFSYLSKVGDKMRFDLALAATEARQCSDLLSQAQYHVARARKQDEEERELRAKQEQEKELLRQKLLKEQEEKRLREKEEQKKLLEQRTQYVEKTKNILMFTGEVEGSKEKKRGAGRRSKKGGEFDEFVNDDSDEDLPMAKKKKRRKGSGSEQDGEEEEGERKKKKRRRPQKADDGTDDDENENAPRPKKRRPPRAEKRKALKPERLPPSMKGKIKSKAIISSSDDSSDEDKLKIADEVNARNSNSDSDDGEKQRNKLIMSDSGSDNRNKSGSETGSPRRSNGRVSDEDSDSDRSVRKRRRSDSEQSGNESVQSGRSQSVRSGRSQSVRSGRSQSVESGRSHSGSENGSRPASRSVDSDRDSDRGSDNEGSGRGSGNESEPEASHNEGSERGSGGGSDDSD</sequence>
<dbReference type="FunFam" id="1.25.40.10:FF:000089">
    <property type="entry name" value="CTR9 homolog, Paf1/RNA polymerase II complex component"/>
    <property type="match status" value="1"/>
</dbReference>
<dbReference type="Gene3D" id="1.25.40.10">
    <property type="entry name" value="Tetratricopeptide repeat domain"/>
    <property type="match status" value="5"/>
</dbReference>
<keyword evidence="4" id="KW-0805">Transcription regulation</keyword>
<keyword evidence="2" id="KW-0677">Repeat</keyword>
<feature type="repeat" description="TPR" evidence="9">
    <location>
        <begin position="198"/>
        <end position="231"/>
    </location>
</feature>
<evidence type="ECO:0000256" key="9">
    <source>
        <dbReference type="PROSITE-ProRule" id="PRU00339"/>
    </source>
</evidence>
<dbReference type="GO" id="GO:0019827">
    <property type="term" value="P:stem cell population maintenance"/>
    <property type="evidence" value="ECO:0007669"/>
    <property type="project" value="Ensembl"/>
</dbReference>
<evidence type="ECO:0000313" key="12">
    <source>
        <dbReference type="Ensembl" id="ENSSPUP00000018087.1"/>
    </source>
</evidence>
<evidence type="ECO:0000256" key="5">
    <source>
        <dbReference type="ARBA" id="ARBA00023163"/>
    </source>
</evidence>
<dbReference type="FunFam" id="1.25.40.10:FF:000162">
    <property type="entry name" value="CTR9 homolog, Paf1/RNA polymerase II complex component"/>
    <property type="match status" value="1"/>
</dbReference>
<reference evidence="12" key="1">
    <citation type="submission" date="2025-08" db="UniProtKB">
        <authorList>
            <consortium name="Ensembl"/>
        </authorList>
    </citation>
    <scope>IDENTIFICATION</scope>
</reference>
<feature type="compositionally biased region" description="Basic residues" evidence="11">
    <location>
        <begin position="977"/>
        <end position="991"/>
    </location>
</feature>
<keyword evidence="3 9" id="KW-0802">TPR repeat</keyword>
<evidence type="ECO:0000256" key="10">
    <source>
        <dbReference type="SAM" id="Coils"/>
    </source>
</evidence>
<gene>
    <name evidence="12" type="primary">CTR9</name>
</gene>
<evidence type="ECO:0000256" key="6">
    <source>
        <dbReference type="ARBA" id="ARBA00023242"/>
    </source>
</evidence>
<dbReference type="PANTHER" id="PTHR14027">
    <property type="entry name" value="RNA POLYMERASE-ASSOCIATED PROTEIN CTR9"/>
    <property type="match status" value="1"/>
</dbReference>
<dbReference type="AlphaFoldDB" id="A0A8D0L9T4"/>
<organism evidence="12 13">
    <name type="scientific">Sphenodon punctatus</name>
    <name type="common">Tuatara</name>
    <name type="synonym">Hatteria punctata</name>
    <dbReference type="NCBI Taxonomy" id="8508"/>
    <lineage>
        <taxon>Eukaryota</taxon>
        <taxon>Metazoa</taxon>
        <taxon>Chordata</taxon>
        <taxon>Craniata</taxon>
        <taxon>Vertebrata</taxon>
        <taxon>Euteleostomi</taxon>
        <taxon>Lepidosauria</taxon>
        <taxon>Sphenodontia</taxon>
        <taxon>Sphenodontidae</taxon>
        <taxon>Sphenodon</taxon>
    </lineage>
</organism>
<dbReference type="GO" id="GO:0045814">
    <property type="term" value="P:negative regulation of gene expression, epigenetic"/>
    <property type="evidence" value="ECO:0007669"/>
    <property type="project" value="Ensembl"/>
</dbReference>
<keyword evidence="13" id="KW-1185">Reference proteome</keyword>
<dbReference type="GeneTree" id="ENSGT00390000005097"/>
<evidence type="ECO:0000256" key="4">
    <source>
        <dbReference type="ARBA" id="ARBA00023015"/>
    </source>
</evidence>
<dbReference type="GO" id="GO:0042169">
    <property type="term" value="F:SH2 domain binding"/>
    <property type="evidence" value="ECO:0007669"/>
    <property type="project" value="Ensembl"/>
</dbReference>
<comment type="subcellular location">
    <subcellularLocation>
        <location evidence="1">Nucleus speckle</location>
    </subcellularLocation>
</comment>
<keyword evidence="6" id="KW-0539">Nucleus</keyword>
<feature type="compositionally biased region" description="Basic residues" evidence="11">
    <location>
        <begin position="900"/>
        <end position="910"/>
    </location>
</feature>
<evidence type="ECO:0000256" key="1">
    <source>
        <dbReference type="ARBA" id="ARBA00004324"/>
    </source>
</evidence>